<reference evidence="2 3" key="1">
    <citation type="journal article" date="2015" name="Stand. Genomic Sci.">
        <title>Genomic Encyclopedia of Bacterial and Archaeal Type Strains, Phase III: the genomes of soil and plant-associated and newly described type strains.</title>
        <authorList>
            <person name="Whitman W.B."/>
            <person name="Woyke T."/>
            <person name="Klenk H.P."/>
            <person name="Zhou Y."/>
            <person name="Lilburn T.G."/>
            <person name="Beck B.J."/>
            <person name="De Vos P."/>
            <person name="Vandamme P."/>
            <person name="Eisen J.A."/>
            <person name="Garrity G."/>
            <person name="Hugenholtz P."/>
            <person name="Kyrpides N.C."/>
        </authorList>
    </citation>
    <scope>NUCLEOTIDE SEQUENCE [LARGE SCALE GENOMIC DNA]</scope>
    <source>
        <strain evidence="2 3">CGMCC 1.10821</strain>
    </source>
</reference>
<proteinExistence type="predicted"/>
<accession>A0A562L1Z2</accession>
<feature type="transmembrane region" description="Helical" evidence="1">
    <location>
        <begin position="295"/>
        <end position="319"/>
    </location>
</feature>
<sequence>MTDTQTPLTPPMSADAAATPAHRDCENCGRALLGEYCYACGQPVKGLVRHFSSILGDFADSVLNLDSRLPRTLWPLLSKPAYLTREYFAGHRVRYVSPVRLFVFISILTFFIAQFTVDFDNNVNFGDDDISQASTIEEVEKVRDKALAEMAKARKEMEGTPAAAGIPGINAGEAAIRAEASARIAELRGQQAPAGGTAAKAVDKDDDPISFNGKPWDAKTNPLTVSWLPQFANDWINAQVGRGMKNVKRMKEDPELFKDAMLSAVPSTLFILLPLFALMLKILYVFKRRLYMEHLIVALHSHAFLCLALLLMFLTMSLQNWLAPSDGPLRAAFGFVESVVWIWMPVYLLLMQKRVYAQGWTMTLLKYCVLGFCYFMLLTAGAVFTTLFSLVWM</sequence>
<dbReference type="InterPro" id="IPR022134">
    <property type="entry name" value="DUF3667"/>
</dbReference>
<keyword evidence="1" id="KW-0472">Membrane</keyword>
<keyword evidence="1" id="KW-0812">Transmembrane</keyword>
<gene>
    <name evidence="2" type="ORF">IP90_02210</name>
</gene>
<dbReference type="EMBL" id="VLKN01000005">
    <property type="protein sequence ID" value="TWI01651.1"/>
    <property type="molecule type" value="Genomic_DNA"/>
</dbReference>
<feature type="transmembrane region" description="Helical" evidence="1">
    <location>
        <begin position="371"/>
        <end position="392"/>
    </location>
</feature>
<protein>
    <submittedName>
        <fullName evidence="2">Uncharacterized protein DUF3667</fullName>
    </submittedName>
</protein>
<organism evidence="2 3">
    <name type="scientific">Luteimonas cucumeris</name>
    <dbReference type="NCBI Taxonomy" id="985012"/>
    <lineage>
        <taxon>Bacteria</taxon>
        <taxon>Pseudomonadati</taxon>
        <taxon>Pseudomonadota</taxon>
        <taxon>Gammaproteobacteria</taxon>
        <taxon>Lysobacterales</taxon>
        <taxon>Lysobacteraceae</taxon>
        <taxon>Luteimonas</taxon>
    </lineage>
</organism>
<dbReference type="Pfam" id="PF12412">
    <property type="entry name" value="DUF3667"/>
    <property type="match status" value="1"/>
</dbReference>
<feature type="transmembrane region" description="Helical" evidence="1">
    <location>
        <begin position="260"/>
        <end position="283"/>
    </location>
</feature>
<dbReference type="OrthoDB" id="9111327at2"/>
<evidence type="ECO:0000313" key="2">
    <source>
        <dbReference type="EMBL" id="TWI01651.1"/>
    </source>
</evidence>
<feature type="transmembrane region" description="Helical" evidence="1">
    <location>
        <begin position="99"/>
        <end position="117"/>
    </location>
</feature>
<dbReference type="Proteomes" id="UP000315167">
    <property type="component" value="Unassembled WGS sequence"/>
</dbReference>
<keyword evidence="3" id="KW-1185">Reference proteome</keyword>
<evidence type="ECO:0000313" key="3">
    <source>
        <dbReference type="Proteomes" id="UP000315167"/>
    </source>
</evidence>
<evidence type="ECO:0000256" key="1">
    <source>
        <dbReference type="SAM" id="Phobius"/>
    </source>
</evidence>
<feature type="transmembrane region" description="Helical" evidence="1">
    <location>
        <begin position="331"/>
        <end position="350"/>
    </location>
</feature>
<keyword evidence="1" id="KW-1133">Transmembrane helix</keyword>
<dbReference type="AlphaFoldDB" id="A0A562L1Z2"/>
<comment type="caution">
    <text evidence="2">The sequence shown here is derived from an EMBL/GenBank/DDBJ whole genome shotgun (WGS) entry which is preliminary data.</text>
</comment>
<name>A0A562L1Z2_9GAMM</name>